<evidence type="ECO:0000313" key="3">
    <source>
        <dbReference type="EMBL" id="GFR04849.1"/>
    </source>
</evidence>
<evidence type="ECO:0000256" key="1">
    <source>
        <dbReference type="SAM" id="MobiDB-lite"/>
    </source>
</evidence>
<evidence type="ECO:0000313" key="4">
    <source>
        <dbReference type="Proteomes" id="UP000887116"/>
    </source>
</evidence>
<proteinExistence type="predicted"/>
<name>A0A8X6HKI7_TRICU</name>
<sequence>MVRNDYGNRKSENQRIRTDYGNRGTGNRLARNDHANRGSRKRLMKFSCPQPSLARLAHTCSLARTCSFRACALYLYHIAVVWKSSRTLLLCSCLGIDMILKLCYSKMKAILITTLSRTFLVAIVGRLVFIGF</sequence>
<keyword evidence="2" id="KW-1133">Transmembrane helix</keyword>
<gene>
    <name evidence="3" type="ORF">TNCT_276071</name>
</gene>
<keyword evidence="4" id="KW-1185">Reference proteome</keyword>
<accession>A0A8X6HKI7</accession>
<evidence type="ECO:0000256" key="2">
    <source>
        <dbReference type="SAM" id="Phobius"/>
    </source>
</evidence>
<feature type="compositionally biased region" description="Basic and acidic residues" evidence="1">
    <location>
        <begin position="1"/>
        <end position="20"/>
    </location>
</feature>
<keyword evidence="2" id="KW-0472">Membrane</keyword>
<reference evidence="3" key="1">
    <citation type="submission" date="2020-07" db="EMBL/GenBank/DDBJ databases">
        <title>Multicomponent nature underlies the extraordinary mechanical properties of spider dragline silk.</title>
        <authorList>
            <person name="Kono N."/>
            <person name="Nakamura H."/>
            <person name="Mori M."/>
            <person name="Yoshida Y."/>
            <person name="Ohtoshi R."/>
            <person name="Malay A.D."/>
            <person name="Moran D.A.P."/>
            <person name="Tomita M."/>
            <person name="Numata K."/>
            <person name="Arakawa K."/>
        </authorList>
    </citation>
    <scope>NUCLEOTIDE SEQUENCE</scope>
</reference>
<comment type="caution">
    <text evidence="3">The sequence shown here is derived from an EMBL/GenBank/DDBJ whole genome shotgun (WGS) entry which is preliminary data.</text>
</comment>
<feature type="transmembrane region" description="Helical" evidence="2">
    <location>
        <begin position="109"/>
        <end position="129"/>
    </location>
</feature>
<dbReference type="Proteomes" id="UP000887116">
    <property type="component" value="Unassembled WGS sequence"/>
</dbReference>
<protein>
    <submittedName>
        <fullName evidence="3">Uncharacterized protein</fullName>
    </submittedName>
</protein>
<organism evidence="3 4">
    <name type="scientific">Trichonephila clavata</name>
    <name type="common">Joro spider</name>
    <name type="synonym">Nephila clavata</name>
    <dbReference type="NCBI Taxonomy" id="2740835"/>
    <lineage>
        <taxon>Eukaryota</taxon>
        <taxon>Metazoa</taxon>
        <taxon>Ecdysozoa</taxon>
        <taxon>Arthropoda</taxon>
        <taxon>Chelicerata</taxon>
        <taxon>Arachnida</taxon>
        <taxon>Araneae</taxon>
        <taxon>Araneomorphae</taxon>
        <taxon>Entelegynae</taxon>
        <taxon>Araneoidea</taxon>
        <taxon>Nephilidae</taxon>
        <taxon>Trichonephila</taxon>
    </lineage>
</organism>
<feature type="region of interest" description="Disordered" evidence="1">
    <location>
        <begin position="1"/>
        <end position="33"/>
    </location>
</feature>
<dbReference type="AlphaFoldDB" id="A0A8X6HKI7"/>
<dbReference type="EMBL" id="BMAO01025784">
    <property type="protein sequence ID" value="GFR04849.1"/>
    <property type="molecule type" value="Genomic_DNA"/>
</dbReference>
<keyword evidence="2" id="KW-0812">Transmembrane</keyword>